<reference evidence="4 5" key="1">
    <citation type="journal article" date="2020" name="ISME J.">
        <title>Comparative genomics reveals insights into cyanobacterial evolution and habitat adaptation.</title>
        <authorList>
            <person name="Chen M.Y."/>
            <person name="Teng W.K."/>
            <person name="Zhao L."/>
            <person name="Hu C.X."/>
            <person name="Zhou Y.K."/>
            <person name="Han B.P."/>
            <person name="Song L.R."/>
            <person name="Shu W.S."/>
        </authorList>
    </citation>
    <scope>NUCLEOTIDE SEQUENCE [LARGE SCALE GENOMIC DNA]</scope>
    <source>
        <strain evidence="4 5">FACHB-119</strain>
    </source>
</reference>
<comment type="caution">
    <text evidence="4">The sequence shown here is derived from an EMBL/GenBank/DDBJ whole genome shotgun (WGS) entry which is preliminary data.</text>
</comment>
<gene>
    <name evidence="4" type="ORF">H6G83_17235</name>
</gene>
<organism evidence="4 5">
    <name type="scientific">Anabaena azotica FACHB-119</name>
    <dbReference type="NCBI Taxonomy" id="947527"/>
    <lineage>
        <taxon>Bacteria</taxon>
        <taxon>Bacillati</taxon>
        <taxon>Cyanobacteriota</taxon>
        <taxon>Cyanophyceae</taxon>
        <taxon>Nostocales</taxon>
        <taxon>Nostocaceae</taxon>
        <taxon>Anabaena</taxon>
        <taxon>Anabaena azotica</taxon>
    </lineage>
</organism>
<accession>A0ABR8D608</accession>
<evidence type="ECO:0000313" key="5">
    <source>
        <dbReference type="Proteomes" id="UP000661112"/>
    </source>
</evidence>
<keyword evidence="2" id="KW-0732">Signal</keyword>
<name>A0ABR8D608_9NOST</name>
<dbReference type="SUPFAM" id="SSF55797">
    <property type="entry name" value="PR-1-like"/>
    <property type="match status" value="1"/>
</dbReference>
<proteinExistence type="predicted"/>
<feature type="domain" description="SCP" evidence="3">
    <location>
        <begin position="147"/>
        <end position="259"/>
    </location>
</feature>
<dbReference type="Pfam" id="PF00188">
    <property type="entry name" value="CAP"/>
    <property type="match status" value="1"/>
</dbReference>
<feature type="compositionally biased region" description="Low complexity" evidence="1">
    <location>
        <begin position="54"/>
        <end position="138"/>
    </location>
</feature>
<keyword evidence="5" id="KW-1185">Reference proteome</keyword>
<dbReference type="RefSeq" id="WP_190474498.1">
    <property type="nucleotide sequence ID" value="NZ_JACJSG010000023.1"/>
</dbReference>
<dbReference type="Proteomes" id="UP000661112">
    <property type="component" value="Unassembled WGS sequence"/>
</dbReference>
<evidence type="ECO:0000259" key="3">
    <source>
        <dbReference type="Pfam" id="PF00188"/>
    </source>
</evidence>
<dbReference type="Gene3D" id="3.40.33.10">
    <property type="entry name" value="CAP"/>
    <property type="match status" value="1"/>
</dbReference>
<dbReference type="InterPro" id="IPR035940">
    <property type="entry name" value="CAP_sf"/>
</dbReference>
<evidence type="ECO:0000256" key="1">
    <source>
        <dbReference type="SAM" id="MobiDB-lite"/>
    </source>
</evidence>
<dbReference type="InterPro" id="IPR014044">
    <property type="entry name" value="CAP_dom"/>
</dbReference>
<protein>
    <submittedName>
        <fullName evidence="4">CAP domain-containing protein</fullName>
    </submittedName>
</protein>
<sequence>MFKSAIYAVAIGTFALTSGASAVSLQNQSPAPKFSSISSDNLLAQYFPRQSNRQPMGYPGQYYPGQYYPSGGQGYPQNPSGGQNSTQNPSGGQNSPQNPSGGQNSPQNPSGGQNSPQNSSGGQNSPQNSSGGQSDGNSASIEQSIFDQINQYRQSQNLPPLTRNASIDQQARNHSENMASGKVPFSHQGFEQRVQATGVAFKDAKENVAYNQDRDPATSAVQSWLKSSGHLANIRSNTNLTGIGVAVNGQGVVYLTQIFIRS</sequence>
<evidence type="ECO:0000313" key="4">
    <source>
        <dbReference type="EMBL" id="MBD2502332.1"/>
    </source>
</evidence>
<feature type="chain" id="PRO_5045596968" evidence="2">
    <location>
        <begin position="23"/>
        <end position="262"/>
    </location>
</feature>
<evidence type="ECO:0000256" key="2">
    <source>
        <dbReference type="SAM" id="SignalP"/>
    </source>
</evidence>
<dbReference type="CDD" id="cd05379">
    <property type="entry name" value="CAP_bacterial"/>
    <property type="match status" value="1"/>
</dbReference>
<feature type="signal peptide" evidence="2">
    <location>
        <begin position="1"/>
        <end position="22"/>
    </location>
</feature>
<dbReference type="EMBL" id="JACJSG010000023">
    <property type="protein sequence ID" value="MBD2502332.1"/>
    <property type="molecule type" value="Genomic_DNA"/>
</dbReference>
<feature type="region of interest" description="Disordered" evidence="1">
    <location>
        <begin position="50"/>
        <end position="139"/>
    </location>
</feature>
<dbReference type="PANTHER" id="PTHR31157:SF1">
    <property type="entry name" value="SCP DOMAIN-CONTAINING PROTEIN"/>
    <property type="match status" value="1"/>
</dbReference>
<dbReference type="PANTHER" id="PTHR31157">
    <property type="entry name" value="SCP DOMAIN-CONTAINING PROTEIN"/>
    <property type="match status" value="1"/>
</dbReference>